<evidence type="ECO:0000256" key="3">
    <source>
        <dbReference type="ARBA" id="ARBA00022695"/>
    </source>
</evidence>
<dbReference type="GO" id="GO:0004519">
    <property type="term" value="F:endonuclease activity"/>
    <property type="evidence" value="ECO:0007669"/>
    <property type="project" value="UniProtKB-KW"/>
</dbReference>
<dbReference type="GO" id="GO:0003964">
    <property type="term" value="F:RNA-directed DNA polymerase activity"/>
    <property type="evidence" value="ECO:0007669"/>
    <property type="project" value="UniProtKB-KW"/>
</dbReference>
<evidence type="ECO:0000256" key="1">
    <source>
        <dbReference type="ARBA" id="ARBA00022670"/>
    </source>
</evidence>
<gene>
    <name evidence="10" type="primary">Tf2-9_249</name>
    <name evidence="10" type="ORF">NPIL_650901</name>
</gene>
<dbReference type="AlphaFoldDB" id="A0A8X6MCI0"/>
<dbReference type="OrthoDB" id="6425673at2759"/>
<keyword evidence="8" id="KW-0695">RNA-directed DNA polymerase</keyword>
<evidence type="ECO:0000259" key="9">
    <source>
        <dbReference type="Pfam" id="PF17917"/>
    </source>
</evidence>
<dbReference type="PANTHER" id="PTHR33064:SF37">
    <property type="entry name" value="RIBONUCLEASE H"/>
    <property type="match status" value="1"/>
</dbReference>
<dbReference type="InterPro" id="IPR041373">
    <property type="entry name" value="RT_RNaseH"/>
</dbReference>
<keyword evidence="5" id="KW-0064">Aspartyl protease</keyword>
<name>A0A8X6MCI0_NEPPI</name>
<keyword evidence="11" id="KW-1185">Reference proteome</keyword>
<dbReference type="EMBL" id="BMAW01044785">
    <property type="protein sequence ID" value="GFS46366.1"/>
    <property type="molecule type" value="Genomic_DNA"/>
</dbReference>
<sequence length="92" mass="10486">MPNAPLSICVDASDFAVGGALAQYHENMWQPLAFLSMKLAASQKKWSTYDRELLAIYTMVKRFRHMSEGREFVIYTDQKPLCLEPNLFIGAL</sequence>
<evidence type="ECO:0000256" key="2">
    <source>
        <dbReference type="ARBA" id="ARBA00022679"/>
    </source>
</evidence>
<accession>A0A8X6MCI0</accession>
<keyword evidence="4" id="KW-0540">Nuclease</keyword>
<dbReference type="FunFam" id="3.10.20.370:FF:000001">
    <property type="entry name" value="Retrovirus-related Pol polyprotein from transposon 17.6-like protein"/>
    <property type="match status" value="1"/>
</dbReference>
<dbReference type="Pfam" id="PF17917">
    <property type="entry name" value="RT_RNaseH"/>
    <property type="match status" value="1"/>
</dbReference>
<dbReference type="Proteomes" id="UP000887013">
    <property type="component" value="Unassembled WGS sequence"/>
</dbReference>
<dbReference type="InterPro" id="IPR051320">
    <property type="entry name" value="Viral_Replic_Matur_Polypro"/>
</dbReference>
<organism evidence="10 11">
    <name type="scientific">Nephila pilipes</name>
    <name type="common">Giant wood spider</name>
    <name type="synonym">Nephila maculata</name>
    <dbReference type="NCBI Taxonomy" id="299642"/>
    <lineage>
        <taxon>Eukaryota</taxon>
        <taxon>Metazoa</taxon>
        <taxon>Ecdysozoa</taxon>
        <taxon>Arthropoda</taxon>
        <taxon>Chelicerata</taxon>
        <taxon>Arachnida</taxon>
        <taxon>Araneae</taxon>
        <taxon>Araneomorphae</taxon>
        <taxon>Entelegynae</taxon>
        <taxon>Araneoidea</taxon>
        <taxon>Nephilidae</taxon>
        <taxon>Nephila</taxon>
    </lineage>
</organism>
<dbReference type="GO" id="GO:0006508">
    <property type="term" value="P:proteolysis"/>
    <property type="evidence" value="ECO:0007669"/>
    <property type="project" value="UniProtKB-KW"/>
</dbReference>
<keyword evidence="6" id="KW-0255">Endonuclease</keyword>
<dbReference type="Gene3D" id="3.10.20.370">
    <property type="match status" value="1"/>
</dbReference>
<dbReference type="PANTHER" id="PTHR33064">
    <property type="entry name" value="POL PROTEIN"/>
    <property type="match status" value="1"/>
</dbReference>
<evidence type="ECO:0000256" key="7">
    <source>
        <dbReference type="ARBA" id="ARBA00022801"/>
    </source>
</evidence>
<keyword evidence="3" id="KW-0548">Nucleotidyltransferase</keyword>
<keyword evidence="1" id="KW-0645">Protease</keyword>
<dbReference type="InterPro" id="IPR043502">
    <property type="entry name" value="DNA/RNA_pol_sf"/>
</dbReference>
<dbReference type="CDD" id="cd09274">
    <property type="entry name" value="RNase_HI_RT_Ty3"/>
    <property type="match status" value="1"/>
</dbReference>
<proteinExistence type="predicted"/>
<dbReference type="GO" id="GO:0004190">
    <property type="term" value="F:aspartic-type endopeptidase activity"/>
    <property type="evidence" value="ECO:0007669"/>
    <property type="project" value="UniProtKB-KW"/>
</dbReference>
<reference evidence="10" key="1">
    <citation type="submission" date="2020-08" db="EMBL/GenBank/DDBJ databases">
        <title>Multicomponent nature underlies the extraordinary mechanical properties of spider dragline silk.</title>
        <authorList>
            <person name="Kono N."/>
            <person name="Nakamura H."/>
            <person name="Mori M."/>
            <person name="Yoshida Y."/>
            <person name="Ohtoshi R."/>
            <person name="Malay A.D."/>
            <person name="Moran D.A.P."/>
            <person name="Tomita M."/>
            <person name="Numata K."/>
            <person name="Arakawa K."/>
        </authorList>
    </citation>
    <scope>NUCLEOTIDE SEQUENCE</scope>
</reference>
<keyword evidence="7" id="KW-0378">Hydrolase</keyword>
<evidence type="ECO:0000256" key="5">
    <source>
        <dbReference type="ARBA" id="ARBA00022750"/>
    </source>
</evidence>
<evidence type="ECO:0000256" key="4">
    <source>
        <dbReference type="ARBA" id="ARBA00022722"/>
    </source>
</evidence>
<dbReference type="SUPFAM" id="SSF56672">
    <property type="entry name" value="DNA/RNA polymerases"/>
    <property type="match status" value="1"/>
</dbReference>
<evidence type="ECO:0000313" key="10">
    <source>
        <dbReference type="EMBL" id="GFS46366.1"/>
    </source>
</evidence>
<evidence type="ECO:0000313" key="11">
    <source>
        <dbReference type="Proteomes" id="UP000887013"/>
    </source>
</evidence>
<evidence type="ECO:0000256" key="6">
    <source>
        <dbReference type="ARBA" id="ARBA00022759"/>
    </source>
</evidence>
<comment type="caution">
    <text evidence="10">The sequence shown here is derived from an EMBL/GenBank/DDBJ whole genome shotgun (WGS) entry which is preliminary data.</text>
</comment>
<protein>
    <submittedName>
        <fullName evidence="10">Transposon Tf2-9 polyprotein</fullName>
    </submittedName>
</protein>
<evidence type="ECO:0000256" key="8">
    <source>
        <dbReference type="ARBA" id="ARBA00022918"/>
    </source>
</evidence>
<feature type="domain" description="Reverse transcriptase RNase H-like" evidence="9">
    <location>
        <begin position="2"/>
        <end position="82"/>
    </location>
</feature>
<keyword evidence="2" id="KW-0808">Transferase</keyword>